<keyword evidence="4" id="KW-1185">Reference proteome</keyword>
<feature type="domain" description="Acyltransferase 3" evidence="2">
    <location>
        <begin position="15"/>
        <end position="354"/>
    </location>
</feature>
<feature type="transmembrane region" description="Helical" evidence="1">
    <location>
        <begin position="209"/>
        <end position="227"/>
    </location>
</feature>
<keyword evidence="1" id="KW-0812">Transmembrane</keyword>
<feature type="transmembrane region" description="Helical" evidence="1">
    <location>
        <begin position="338"/>
        <end position="361"/>
    </location>
</feature>
<proteinExistence type="predicted"/>
<dbReference type="EMBL" id="VUMX01000012">
    <property type="protein sequence ID" value="MST87081.1"/>
    <property type="molecule type" value="Genomic_DNA"/>
</dbReference>
<dbReference type="RefSeq" id="WP_154548494.1">
    <property type="nucleotide sequence ID" value="NZ_VUMX01000012.1"/>
</dbReference>
<dbReference type="Proteomes" id="UP000438120">
    <property type="component" value="Unassembled WGS sequence"/>
</dbReference>
<feature type="transmembrane region" description="Helical" evidence="1">
    <location>
        <begin position="150"/>
        <end position="168"/>
    </location>
</feature>
<keyword evidence="3" id="KW-0808">Transferase</keyword>
<feature type="transmembrane region" description="Helical" evidence="1">
    <location>
        <begin position="272"/>
        <end position="292"/>
    </location>
</feature>
<dbReference type="OrthoDB" id="9807022at2"/>
<evidence type="ECO:0000313" key="3">
    <source>
        <dbReference type="EMBL" id="MST87081.1"/>
    </source>
</evidence>
<dbReference type="AlphaFoldDB" id="A0A6A8ME70"/>
<feature type="transmembrane region" description="Helical" evidence="1">
    <location>
        <begin position="175"/>
        <end position="197"/>
    </location>
</feature>
<reference evidence="3 4" key="1">
    <citation type="submission" date="2019-08" db="EMBL/GenBank/DDBJ databases">
        <title>In-depth cultivation of the pig gut microbiome towards novel bacterial diversity and tailored functional studies.</title>
        <authorList>
            <person name="Wylensek D."/>
            <person name="Hitch T.C.A."/>
            <person name="Clavel T."/>
        </authorList>
    </citation>
    <scope>NUCLEOTIDE SEQUENCE [LARGE SCALE GENOMIC DNA]</scope>
    <source>
        <strain evidence="3 4">Bifido-178-WT-2B</strain>
    </source>
</reference>
<comment type="caution">
    <text evidence="3">The sequence shown here is derived from an EMBL/GenBank/DDBJ whole genome shotgun (WGS) entry which is preliminary data.</text>
</comment>
<sequence>MKTNKWRFSRQDTKALKGVAILLMLMHHLLAFPDRLPTKYQYAVSAAALKQLTTVGSFGKICVYIFMFLGGLGLAKQIQAHRFHLLKKIWGLYRVYWRVFLIFVPLGFLFFSRQPRYSKAFMWNRFASFSFGKFLQNLTGYASSYNGEWWFVRVFVAAIFLGTIYYYLTEKINNVYLETGLVLFTSVFTVKFLPALIKLPPFSSLASSYLWMQLFMPNAFICSYLFGIVFGKYDVFANLRRLFSSYNAFWRAMIGLLLIACAFYFQENVFGNVSEMMLVITPVFMTGCLLLLDLSAKASKVLRYFGRMSTNLWLIHTFFCYYFYPFTIAVFWSRNPLVAYLTLLLLALLASALLEQFYLGLGKLGAKLGQRFVIKK</sequence>
<keyword evidence="1" id="KW-1133">Transmembrane helix</keyword>
<evidence type="ECO:0000256" key="1">
    <source>
        <dbReference type="SAM" id="Phobius"/>
    </source>
</evidence>
<dbReference type="GO" id="GO:0016747">
    <property type="term" value="F:acyltransferase activity, transferring groups other than amino-acyl groups"/>
    <property type="evidence" value="ECO:0007669"/>
    <property type="project" value="InterPro"/>
</dbReference>
<protein>
    <submittedName>
        <fullName evidence="3">Acyltransferase</fullName>
    </submittedName>
</protein>
<dbReference type="InterPro" id="IPR002656">
    <property type="entry name" value="Acyl_transf_3_dom"/>
</dbReference>
<keyword evidence="1" id="KW-0472">Membrane</keyword>
<gene>
    <name evidence="3" type="ORF">FYJ62_05385</name>
</gene>
<accession>A0A6A8ME70</accession>
<evidence type="ECO:0000313" key="4">
    <source>
        <dbReference type="Proteomes" id="UP000438120"/>
    </source>
</evidence>
<evidence type="ECO:0000259" key="2">
    <source>
        <dbReference type="Pfam" id="PF01757"/>
    </source>
</evidence>
<keyword evidence="3" id="KW-0012">Acyltransferase</keyword>
<feature type="transmembrane region" description="Helical" evidence="1">
    <location>
        <begin position="248"/>
        <end position="266"/>
    </location>
</feature>
<feature type="transmembrane region" description="Helical" evidence="1">
    <location>
        <begin position="312"/>
        <end position="332"/>
    </location>
</feature>
<name>A0A6A8ME70_9LACO</name>
<feature type="transmembrane region" description="Helical" evidence="1">
    <location>
        <begin position="95"/>
        <end position="112"/>
    </location>
</feature>
<dbReference type="Pfam" id="PF01757">
    <property type="entry name" value="Acyl_transf_3"/>
    <property type="match status" value="1"/>
</dbReference>
<feature type="transmembrane region" description="Helical" evidence="1">
    <location>
        <begin position="55"/>
        <end position="75"/>
    </location>
</feature>
<organism evidence="3 4">
    <name type="scientific">Lactobacillus porci</name>
    <dbReference type="NCBI Taxonomy" id="2012477"/>
    <lineage>
        <taxon>Bacteria</taxon>
        <taxon>Bacillati</taxon>
        <taxon>Bacillota</taxon>
        <taxon>Bacilli</taxon>
        <taxon>Lactobacillales</taxon>
        <taxon>Lactobacillaceae</taxon>
        <taxon>Lactobacillus</taxon>
    </lineage>
</organism>